<dbReference type="Proteomes" id="UP000078454">
    <property type="component" value="Unassembled WGS sequence"/>
</dbReference>
<evidence type="ECO:0000313" key="1">
    <source>
        <dbReference type="EMBL" id="OAS19246.1"/>
    </source>
</evidence>
<dbReference type="STRING" id="1850517.A8708_26405"/>
<comment type="caution">
    <text evidence="1">The sequence shown here is derived from an EMBL/GenBank/DDBJ whole genome shotgun (WGS) entry which is preliminary data.</text>
</comment>
<evidence type="ECO:0008006" key="3">
    <source>
        <dbReference type="Google" id="ProtNLM"/>
    </source>
</evidence>
<protein>
    <recommendedName>
        <fullName evidence="3">Pectate lyase superfamily protein domain-containing protein</fullName>
    </recommendedName>
</protein>
<dbReference type="AlphaFoldDB" id="A0A198ADW4"/>
<dbReference type="EMBL" id="LYPB01000058">
    <property type="protein sequence ID" value="OAS19246.1"/>
    <property type="molecule type" value="Genomic_DNA"/>
</dbReference>
<gene>
    <name evidence="1" type="ORF">A8708_26405</name>
</gene>
<dbReference type="InterPro" id="IPR012334">
    <property type="entry name" value="Pectin_lyas_fold"/>
</dbReference>
<keyword evidence="2" id="KW-1185">Reference proteome</keyword>
<accession>A0A198ADW4</accession>
<organism evidence="1 2">
    <name type="scientific">Paenibacillus oryzisoli</name>
    <dbReference type="NCBI Taxonomy" id="1850517"/>
    <lineage>
        <taxon>Bacteria</taxon>
        <taxon>Bacillati</taxon>
        <taxon>Bacillota</taxon>
        <taxon>Bacilli</taxon>
        <taxon>Bacillales</taxon>
        <taxon>Paenibacillaceae</taxon>
        <taxon>Paenibacillus</taxon>
    </lineage>
</organism>
<dbReference type="SUPFAM" id="SSF51126">
    <property type="entry name" value="Pectin lyase-like"/>
    <property type="match status" value="1"/>
</dbReference>
<reference evidence="1 2" key="1">
    <citation type="submission" date="2016-05" db="EMBL/GenBank/DDBJ databases">
        <title>Paenibacillus sp. 1ZS3-15 nov., isolated from the rhizosphere soil.</title>
        <authorList>
            <person name="Zhang X.X."/>
            <person name="Zhang J."/>
        </authorList>
    </citation>
    <scope>NUCLEOTIDE SEQUENCE [LARGE SCALE GENOMIC DNA]</scope>
    <source>
        <strain evidence="1 2">1ZS3-15</strain>
    </source>
</reference>
<dbReference type="RefSeq" id="WP_068663644.1">
    <property type="nucleotide sequence ID" value="NZ_LYPB01000058.1"/>
</dbReference>
<name>A0A198ADW4_9BACL</name>
<evidence type="ECO:0000313" key="2">
    <source>
        <dbReference type="Proteomes" id="UP000078454"/>
    </source>
</evidence>
<dbReference type="InterPro" id="IPR011050">
    <property type="entry name" value="Pectin_lyase_fold/virulence"/>
</dbReference>
<proteinExistence type="predicted"/>
<sequence length="460" mass="48669">MPDVMELMAKDLEKLIGAANSPQSEIDKLRLDTSNQLSSMGINVKYPPAPINKPVYNGVTIDDAVVTACVNLSKSTGLPLYFPTGRCRISSAGAIVLNSNIAVFGDGPGKSLLVTTDNNLAFITYDCTSNDIYYPAVHDIGFENLGTLPTSQSAAVKIIDGGSNHYFNYAKFYNIYSAGSYDMIRSEKSANSSGENLINFGTYSGLICTNSGANQTTNGINFVNGSGTGNMFTNNAFICTGVGISIGSGSGTINVGDIIISNSQFALASRGIKLNGSLSAYTSNINISNCQFDANIVKGYELINMNGFTIIGCIGTENNTLTNCSAYSVRNHGSRRSEYYVNSLNVAVSEQREIFKVILPAGFFSGVSVKIVSNAYVSGVGSATTETSFLATNNNSSPSAATKFTENKIGAGVITHSFGISGLEVHFKVGTNATATGSLIHSYLEITGENYELVLLDNFN</sequence>
<dbReference type="Gene3D" id="2.160.20.10">
    <property type="entry name" value="Single-stranded right-handed beta-helix, Pectin lyase-like"/>
    <property type="match status" value="1"/>
</dbReference>